<dbReference type="Proteomes" id="UP000031246">
    <property type="component" value="Unassembled WGS sequence"/>
</dbReference>
<evidence type="ECO:0000313" key="2">
    <source>
        <dbReference type="Proteomes" id="UP000031246"/>
    </source>
</evidence>
<keyword evidence="2" id="KW-1185">Reference proteome</keyword>
<proteinExistence type="predicted"/>
<name>A0A0C1FVC6_9SPHI</name>
<sequence length="82" mass="9338">MKFVELICNYFFTLPTSLPRLTAAEGLFLFAAKKKQKPPAENFSLKVSGRDTVVEPEKFIRPDFSRTEGRCYGSIGRPCMMK</sequence>
<evidence type="ECO:0000313" key="1">
    <source>
        <dbReference type="EMBL" id="KIA96932.1"/>
    </source>
</evidence>
<dbReference type="RefSeq" id="WP_039470624.1">
    <property type="nucleotide sequence ID" value="NZ_JSYN01000001.1"/>
</dbReference>
<gene>
    <name evidence="1" type="ORF">OC25_00530</name>
</gene>
<comment type="caution">
    <text evidence="1">The sequence shown here is derived from an EMBL/GenBank/DDBJ whole genome shotgun (WGS) entry which is preliminary data.</text>
</comment>
<accession>A0A0C1FVC6</accession>
<dbReference type="EMBL" id="JSYN01000001">
    <property type="protein sequence ID" value="KIA96932.1"/>
    <property type="molecule type" value="Genomic_DNA"/>
</dbReference>
<organism evidence="1 2">
    <name type="scientific">Pedobacter kyungheensis</name>
    <dbReference type="NCBI Taxonomy" id="1069985"/>
    <lineage>
        <taxon>Bacteria</taxon>
        <taxon>Pseudomonadati</taxon>
        <taxon>Bacteroidota</taxon>
        <taxon>Sphingobacteriia</taxon>
        <taxon>Sphingobacteriales</taxon>
        <taxon>Sphingobacteriaceae</taxon>
        <taxon>Pedobacter</taxon>
    </lineage>
</organism>
<reference evidence="1 2" key="1">
    <citation type="submission" date="2014-10" db="EMBL/GenBank/DDBJ databases">
        <title>Pedobacter Kyungheensis.</title>
        <authorList>
            <person name="Anderson B.M."/>
            <person name="Newman J.D."/>
        </authorList>
    </citation>
    <scope>NUCLEOTIDE SEQUENCE [LARGE SCALE GENOMIC DNA]</scope>
    <source>
        <strain evidence="1 2">KACC 16221</strain>
    </source>
</reference>
<protein>
    <submittedName>
        <fullName evidence="1">Uncharacterized protein</fullName>
    </submittedName>
</protein>
<dbReference type="OrthoDB" id="773112at2"/>
<dbReference type="AlphaFoldDB" id="A0A0C1FVC6"/>